<evidence type="ECO:0000313" key="2">
    <source>
        <dbReference type="Proteomes" id="UP000887577"/>
    </source>
</evidence>
<sequence length="111" mass="12045">MFKLILIFVIIYITFIYADDGGLSDIPFNGTPDDVEDAYRTKLAVEIAEKNMKTSTLNKKILLAVYGGADIRGIGAAPVVRPPRPKPRRIDINAAGGRTASNGITSYGNFI</sequence>
<evidence type="ECO:0000313" key="3">
    <source>
        <dbReference type="WBParaSite" id="PSU_v2.g10145.t1"/>
    </source>
</evidence>
<organism evidence="2 3">
    <name type="scientific">Panagrolaimus superbus</name>
    <dbReference type="NCBI Taxonomy" id="310955"/>
    <lineage>
        <taxon>Eukaryota</taxon>
        <taxon>Metazoa</taxon>
        <taxon>Ecdysozoa</taxon>
        <taxon>Nematoda</taxon>
        <taxon>Chromadorea</taxon>
        <taxon>Rhabditida</taxon>
        <taxon>Tylenchina</taxon>
        <taxon>Panagrolaimomorpha</taxon>
        <taxon>Panagrolaimoidea</taxon>
        <taxon>Panagrolaimidae</taxon>
        <taxon>Panagrolaimus</taxon>
    </lineage>
</organism>
<keyword evidence="2" id="KW-1185">Reference proteome</keyword>
<accession>A0A914XQ50</accession>
<keyword evidence="1" id="KW-0732">Signal</keyword>
<dbReference type="AlphaFoldDB" id="A0A914XQ50"/>
<feature type="signal peptide" evidence="1">
    <location>
        <begin position="1"/>
        <end position="18"/>
    </location>
</feature>
<reference evidence="3" key="1">
    <citation type="submission" date="2022-11" db="UniProtKB">
        <authorList>
            <consortium name="WormBaseParasite"/>
        </authorList>
    </citation>
    <scope>IDENTIFICATION</scope>
</reference>
<feature type="chain" id="PRO_5037977847" evidence="1">
    <location>
        <begin position="19"/>
        <end position="111"/>
    </location>
</feature>
<dbReference type="WBParaSite" id="PSU_v2.g10145.t1">
    <property type="protein sequence ID" value="PSU_v2.g10145.t1"/>
    <property type="gene ID" value="PSU_v2.g10145"/>
</dbReference>
<name>A0A914XQ50_9BILA</name>
<evidence type="ECO:0000256" key="1">
    <source>
        <dbReference type="SAM" id="SignalP"/>
    </source>
</evidence>
<proteinExistence type="predicted"/>
<dbReference type="Proteomes" id="UP000887577">
    <property type="component" value="Unplaced"/>
</dbReference>
<protein>
    <submittedName>
        <fullName evidence="3">Uncharacterized protein</fullName>
    </submittedName>
</protein>